<sequence>MTKVFWELIQQSVAHGEEQVTWLTRELSKLSAEDILAFDIQWKQKMGQAYTSSLWGAAYVLMGGCSDDGFEYFRAWLISRGEEVFHKVLDNPEFLAELLSDDYLQTDAFAPQLEEMLSVAADAYTFLKTGGFAYNDKVNDEFLNELEARGCTFEPLHIEFDWEEEELPDKYPLLWERFGENPLT</sequence>
<comment type="caution">
    <text evidence="2">The sequence shown here is derived from an EMBL/GenBank/DDBJ whole genome shotgun (WGS) entry which is preliminary data.</text>
</comment>
<reference evidence="3" key="1">
    <citation type="journal article" date="2019" name="Int. J. Syst. Evol. Microbiol.">
        <title>The Global Catalogue of Microorganisms (GCM) 10K type strain sequencing project: providing services to taxonomists for standard genome sequencing and annotation.</title>
        <authorList>
            <consortium name="The Broad Institute Genomics Platform"/>
            <consortium name="The Broad Institute Genome Sequencing Center for Infectious Disease"/>
            <person name="Wu L."/>
            <person name="Ma J."/>
        </authorList>
    </citation>
    <scope>NUCLEOTIDE SEQUENCE [LARGE SCALE GENOMIC DNA]</scope>
    <source>
        <strain evidence="3">IBRC-M 10987</strain>
    </source>
</reference>
<accession>A0ABV8K8Z9</accession>
<organism evidence="2 3">
    <name type="scientific">Paenibacillus xanthanilyticus</name>
    <dbReference type="NCBI Taxonomy" id="1783531"/>
    <lineage>
        <taxon>Bacteria</taxon>
        <taxon>Bacillati</taxon>
        <taxon>Bacillota</taxon>
        <taxon>Bacilli</taxon>
        <taxon>Bacillales</taxon>
        <taxon>Paenibacillaceae</taxon>
        <taxon>Paenibacillus</taxon>
    </lineage>
</organism>
<feature type="domain" description="DUF4240" evidence="1">
    <location>
        <begin position="3"/>
        <end position="124"/>
    </location>
</feature>
<dbReference type="RefSeq" id="WP_377721120.1">
    <property type="nucleotide sequence ID" value="NZ_JBHSAM010000033.1"/>
</dbReference>
<dbReference type="InterPro" id="IPR025334">
    <property type="entry name" value="DUF4240"/>
</dbReference>
<gene>
    <name evidence="2" type="ORF">ACFOZ8_23065</name>
</gene>
<dbReference type="EMBL" id="JBHSAM010000033">
    <property type="protein sequence ID" value="MFC4102504.1"/>
    <property type="molecule type" value="Genomic_DNA"/>
</dbReference>
<dbReference type="Proteomes" id="UP001595715">
    <property type="component" value="Unassembled WGS sequence"/>
</dbReference>
<dbReference type="Pfam" id="PF14024">
    <property type="entry name" value="DUF4240"/>
    <property type="match status" value="1"/>
</dbReference>
<evidence type="ECO:0000259" key="1">
    <source>
        <dbReference type="Pfam" id="PF14024"/>
    </source>
</evidence>
<proteinExistence type="predicted"/>
<evidence type="ECO:0000313" key="2">
    <source>
        <dbReference type="EMBL" id="MFC4102504.1"/>
    </source>
</evidence>
<protein>
    <submittedName>
        <fullName evidence="2">DUF4240 domain-containing protein</fullName>
    </submittedName>
</protein>
<evidence type="ECO:0000313" key="3">
    <source>
        <dbReference type="Proteomes" id="UP001595715"/>
    </source>
</evidence>
<keyword evidence="3" id="KW-1185">Reference proteome</keyword>
<name>A0ABV8K8Z9_9BACL</name>